<protein>
    <submittedName>
        <fullName evidence="2">Uncharacterized protein</fullName>
    </submittedName>
</protein>
<name>A0A482X9Q6_LAOST</name>
<dbReference type="Proteomes" id="UP000291343">
    <property type="component" value="Unassembled WGS sequence"/>
</dbReference>
<evidence type="ECO:0000313" key="2">
    <source>
        <dbReference type="EMBL" id="RZF42466.1"/>
    </source>
</evidence>
<accession>A0A482X9Q6</accession>
<reference evidence="2 3" key="1">
    <citation type="journal article" date="2017" name="Gigascience">
        <title>Genome sequence of the small brown planthopper, Laodelphax striatellus.</title>
        <authorList>
            <person name="Zhu J."/>
            <person name="Jiang F."/>
            <person name="Wang X."/>
            <person name="Yang P."/>
            <person name="Bao Y."/>
            <person name="Zhao W."/>
            <person name="Wang W."/>
            <person name="Lu H."/>
            <person name="Wang Q."/>
            <person name="Cui N."/>
            <person name="Li J."/>
            <person name="Chen X."/>
            <person name="Luo L."/>
            <person name="Yu J."/>
            <person name="Kang L."/>
            <person name="Cui F."/>
        </authorList>
    </citation>
    <scope>NUCLEOTIDE SEQUENCE [LARGE SCALE GENOMIC DNA]</scope>
    <source>
        <strain evidence="2">Lst14</strain>
    </source>
</reference>
<evidence type="ECO:0000256" key="1">
    <source>
        <dbReference type="SAM" id="MobiDB-lite"/>
    </source>
</evidence>
<comment type="caution">
    <text evidence="2">The sequence shown here is derived from an EMBL/GenBank/DDBJ whole genome shotgun (WGS) entry which is preliminary data.</text>
</comment>
<gene>
    <name evidence="2" type="ORF">LSTR_LSTR013230</name>
</gene>
<evidence type="ECO:0000313" key="3">
    <source>
        <dbReference type="Proteomes" id="UP000291343"/>
    </source>
</evidence>
<dbReference type="InParanoid" id="A0A482X9Q6"/>
<dbReference type="EMBL" id="QKKF02014945">
    <property type="protein sequence ID" value="RZF42466.1"/>
    <property type="molecule type" value="Genomic_DNA"/>
</dbReference>
<organism evidence="2 3">
    <name type="scientific">Laodelphax striatellus</name>
    <name type="common">Small brown planthopper</name>
    <name type="synonym">Delphax striatella</name>
    <dbReference type="NCBI Taxonomy" id="195883"/>
    <lineage>
        <taxon>Eukaryota</taxon>
        <taxon>Metazoa</taxon>
        <taxon>Ecdysozoa</taxon>
        <taxon>Arthropoda</taxon>
        <taxon>Hexapoda</taxon>
        <taxon>Insecta</taxon>
        <taxon>Pterygota</taxon>
        <taxon>Neoptera</taxon>
        <taxon>Paraneoptera</taxon>
        <taxon>Hemiptera</taxon>
        <taxon>Auchenorrhyncha</taxon>
        <taxon>Fulgoroidea</taxon>
        <taxon>Delphacidae</taxon>
        <taxon>Criomorphinae</taxon>
        <taxon>Laodelphax</taxon>
    </lineage>
</organism>
<sequence length="150" mass="16174">MAPNMGQADAIQPGRIISNMGPADAIHGLQPGRIISNMGPADAIHDLQPGRIICRLTTIQELRPAAKKKKKTDGQPTPQLLHSADANEKTTVSVIENHPKAEICGKLNSFELLDDRTLDTNTCDSVDSYGKLNVCGNLDSSKLSKDTKME</sequence>
<feature type="region of interest" description="Disordered" evidence="1">
    <location>
        <begin position="64"/>
        <end position="88"/>
    </location>
</feature>
<keyword evidence="3" id="KW-1185">Reference proteome</keyword>
<proteinExistence type="predicted"/>
<dbReference type="AlphaFoldDB" id="A0A482X9Q6"/>